<feature type="coiled-coil region" evidence="1">
    <location>
        <begin position="77"/>
        <end position="111"/>
    </location>
</feature>
<dbReference type="EMBL" id="JBBWWQ010000018">
    <property type="protein sequence ID" value="KAK8921455.1"/>
    <property type="molecule type" value="Genomic_DNA"/>
</dbReference>
<name>A0AAP0AZZ2_9ASPA</name>
<organism evidence="3 4">
    <name type="scientific">Platanthera zijinensis</name>
    <dbReference type="NCBI Taxonomy" id="2320716"/>
    <lineage>
        <taxon>Eukaryota</taxon>
        <taxon>Viridiplantae</taxon>
        <taxon>Streptophyta</taxon>
        <taxon>Embryophyta</taxon>
        <taxon>Tracheophyta</taxon>
        <taxon>Spermatophyta</taxon>
        <taxon>Magnoliopsida</taxon>
        <taxon>Liliopsida</taxon>
        <taxon>Asparagales</taxon>
        <taxon>Orchidaceae</taxon>
        <taxon>Orchidoideae</taxon>
        <taxon>Orchideae</taxon>
        <taxon>Orchidinae</taxon>
        <taxon>Platanthera</taxon>
    </lineage>
</organism>
<dbReference type="AlphaFoldDB" id="A0AAP0AZZ2"/>
<dbReference type="PANTHER" id="PTHR36386:SF1">
    <property type="entry name" value="OS06G0683900 PROTEIN"/>
    <property type="match status" value="1"/>
</dbReference>
<comment type="caution">
    <text evidence="3">The sequence shown here is derived from an EMBL/GenBank/DDBJ whole genome shotgun (WGS) entry which is preliminary data.</text>
</comment>
<dbReference type="PANTHER" id="PTHR36386">
    <property type="entry name" value="OS06G0683900 PROTEIN"/>
    <property type="match status" value="1"/>
</dbReference>
<reference evidence="3 4" key="1">
    <citation type="journal article" date="2022" name="Nat. Plants">
        <title>Genomes of leafy and leafless Platanthera orchids illuminate the evolution of mycoheterotrophy.</title>
        <authorList>
            <person name="Li M.H."/>
            <person name="Liu K.W."/>
            <person name="Li Z."/>
            <person name="Lu H.C."/>
            <person name="Ye Q.L."/>
            <person name="Zhang D."/>
            <person name="Wang J.Y."/>
            <person name="Li Y.F."/>
            <person name="Zhong Z.M."/>
            <person name="Liu X."/>
            <person name="Yu X."/>
            <person name="Liu D.K."/>
            <person name="Tu X.D."/>
            <person name="Liu B."/>
            <person name="Hao Y."/>
            <person name="Liao X.Y."/>
            <person name="Jiang Y.T."/>
            <person name="Sun W.H."/>
            <person name="Chen J."/>
            <person name="Chen Y.Q."/>
            <person name="Ai Y."/>
            <person name="Zhai J.W."/>
            <person name="Wu S.S."/>
            <person name="Zhou Z."/>
            <person name="Hsiao Y.Y."/>
            <person name="Wu W.L."/>
            <person name="Chen Y.Y."/>
            <person name="Lin Y.F."/>
            <person name="Hsu J.L."/>
            <person name="Li C.Y."/>
            <person name="Wang Z.W."/>
            <person name="Zhao X."/>
            <person name="Zhong W.Y."/>
            <person name="Ma X.K."/>
            <person name="Ma L."/>
            <person name="Huang J."/>
            <person name="Chen G.Z."/>
            <person name="Huang M.Z."/>
            <person name="Huang L."/>
            <person name="Peng D.H."/>
            <person name="Luo Y.B."/>
            <person name="Zou S.Q."/>
            <person name="Chen S.P."/>
            <person name="Lan S."/>
            <person name="Tsai W.C."/>
            <person name="Van de Peer Y."/>
            <person name="Liu Z.J."/>
        </authorList>
    </citation>
    <scope>NUCLEOTIDE SEQUENCE [LARGE SCALE GENOMIC DNA]</scope>
    <source>
        <strain evidence="3">Lor287</strain>
    </source>
</reference>
<evidence type="ECO:0000313" key="3">
    <source>
        <dbReference type="EMBL" id="KAK8921455.1"/>
    </source>
</evidence>
<feature type="region of interest" description="Disordered" evidence="2">
    <location>
        <begin position="43"/>
        <end position="72"/>
    </location>
</feature>
<feature type="region of interest" description="Disordered" evidence="2">
    <location>
        <begin position="118"/>
        <end position="141"/>
    </location>
</feature>
<evidence type="ECO:0000256" key="2">
    <source>
        <dbReference type="SAM" id="MobiDB-lite"/>
    </source>
</evidence>
<keyword evidence="4" id="KW-1185">Reference proteome</keyword>
<gene>
    <name evidence="3" type="ORF">KSP39_PZI020603</name>
</gene>
<evidence type="ECO:0000313" key="4">
    <source>
        <dbReference type="Proteomes" id="UP001418222"/>
    </source>
</evidence>
<protein>
    <submittedName>
        <fullName evidence="3">Uncharacterized protein</fullName>
    </submittedName>
</protein>
<proteinExistence type="predicted"/>
<sequence length="253" mass="28134">MSFSIHSPDVHIWENAAFDAAVDSAGAKTWLPLQPISVNLSKFPKLNPRKENQNPVAPAKPSKRSRIPAARPTVVREDDIEADIEEIEKEIRRLSERLVALRAKKAEKDLRAAASQPFATAKKDLRPPEKVGNTGKRRRTSLIPKSQNPSIANALERRKGVSVSTAGVKKPVKKEDSMSGRRLRPSAAVRERGNPAIAKRPATNHEAGVATSRYGLRSREPERKRRKWSLPENGGNNRKSILFLQESKGWVAQ</sequence>
<accession>A0AAP0AZZ2</accession>
<evidence type="ECO:0000256" key="1">
    <source>
        <dbReference type="SAM" id="Coils"/>
    </source>
</evidence>
<feature type="region of interest" description="Disordered" evidence="2">
    <location>
        <begin position="158"/>
        <end position="253"/>
    </location>
</feature>
<keyword evidence="1" id="KW-0175">Coiled coil</keyword>
<dbReference type="Proteomes" id="UP001418222">
    <property type="component" value="Unassembled WGS sequence"/>
</dbReference>